<evidence type="ECO:0000313" key="2">
    <source>
        <dbReference type="Proteomes" id="UP000024376"/>
    </source>
</evidence>
<proteinExistence type="predicted"/>
<dbReference type="AlphaFoldDB" id="A0A024S5R5"/>
<name>A0A024S5R5_HYPJR</name>
<accession>A0A024S5R5</accession>
<dbReference type="EMBL" id="KI911156">
    <property type="protein sequence ID" value="ETR99561.1"/>
    <property type="molecule type" value="Genomic_DNA"/>
</dbReference>
<evidence type="ECO:0000313" key="1">
    <source>
        <dbReference type="EMBL" id="ETR99561.1"/>
    </source>
</evidence>
<protein>
    <submittedName>
        <fullName evidence="1">Uncharacterized protein</fullName>
    </submittedName>
</protein>
<sequence>MAELVYHNGHYHHVSHRGDRHRPRRNDDWSLIKFWDEVLYNIGDLYYKVRRR</sequence>
<organism evidence="1 2">
    <name type="scientific">Hypocrea jecorina (strain ATCC 56765 / BCRC 32924 / NRRL 11460 / Rut C-30)</name>
    <name type="common">Trichoderma reesei</name>
    <dbReference type="NCBI Taxonomy" id="1344414"/>
    <lineage>
        <taxon>Eukaryota</taxon>
        <taxon>Fungi</taxon>
        <taxon>Dikarya</taxon>
        <taxon>Ascomycota</taxon>
        <taxon>Pezizomycotina</taxon>
        <taxon>Sordariomycetes</taxon>
        <taxon>Hypocreomycetidae</taxon>
        <taxon>Hypocreales</taxon>
        <taxon>Hypocreaceae</taxon>
        <taxon>Trichoderma</taxon>
    </lineage>
</organism>
<dbReference type="OrthoDB" id="4964892at2759"/>
<reference evidence="2" key="1">
    <citation type="journal article" date="2013" name="Ind. Biotechnol.">
        <title>Comparative genomics analysis of Trichoderma reesei strains.</title>
        <authorList>
            <person name="Koike H."/>
            <person name="Aerts A."/>
            <person name="LaButti K."/>
            <person name="Grigoriev I.V."/>
            <person name="Baker S.E."/>
        </authorList>
    </citation>
    <scope>NUCLEOTIDE SEQUENCE [LARGE SCALE GENOMIC DNA]</scope>
    <source>
        <strain evidence="2">ATCC 56765 / BCRC 32924 / NRRL 11460 / Rut C-30</strain>
    </source>
</reference>
<gene>
    <name evidence="1" type="ORF">M419DRAFT_85966</name>
</gene>
<dbReference type="Proteomes" id="UP000024376">
    <property type="component" value="Unassembled WGS sequence"/>
</dbReference>
<dbReference type="KEGG" id="trr:M419DRAFT_85966"/>
<dbReference type="HOGENOM" id="CLU_3068988_0_0_1"/>